<evidence type="ECO:0000313" key="2">
    <source>
        <dbReference type="EMBL" id="HAW77049.1"/>
    </source>
</evidence>
<dbReference type="EMBL" id="DNAN01000530">
    <property type="protein sequence ID" value="HAW77049.1"/>
    <property type="molecule type" value="Genomic_DNA"/>
</dbReference>
<organism evidence="2 3">
    <name type="scientific">Alteromonas australica</name>
    <dbReference type="NCBI Taxonomy" id="589873"/>
    <lineage>
        <taxon>Bacteria</taxon>
        <taxon>Pseudomonadati</taxon>
        <taxon>Pseudomonadota</taxon>
        <taxon>Gammaproteobacteria</taxon>
        <taxon>Alteromonadales</taxon>
        <taxon>Alteromonadaceae</taxon>
        <taxon>Alteromonas/Salinimonas group</taxon>
        <taxon>Alteromonas</taxon>
    </lineage>
</organism>
<accession>A0A350P6Y2</accession>
<reference evidence="2 3" key="1">
    <citation type="journal article" date="2018" name="Nat. Biotechnol.">
        <title>A standardized bacterial taxonomy based on genome phylogeny substantially revises the tree of life.</title>
        <authorList>
            <person name="Parks D.H."/>
            <person name="Chuvochina M."/>
            <person name="Waite D.W."/>
            <person name="Rinke C."/>
            <person name="Skarshewski A."/>
            <person name="Chaumeil P.A."/>
            <person name="Hugenholtz P."/>
        </authorList>
    </citation>
    <scope>NUCLEOTIDE SEQUENCE [LARGE SCALE GENOMIC DNA]</scope>
    <source>
        <strain evidence="2">UBA11978</strain>
    </source>
</reference>
<keyword evidence="1" id="KW-0472">Membrane</keyword>
<dbReference type="Proteomes" id="UP000263517">
    <property type="component" value="Unassembled WGS sequence"/>
</dbReference>
<gene>
    <name evidence="2" type="ORF">DCW74_15095</name>
</gene>
<sequence>MSVQQVSVVYANALSGTITSYVAQGFVVANQTETSATLQKVKRFNAASLLLIFIPILGWIPFILYLIIFAMKPAAAVVEIQVETHSSSS</sequence>
<comment type="caution">
    <text evidence="2">The sequence shown here is derived from an EMBL/GenBank/DDBJ whole genome shotgun (WGS) entry which is preliminary data.</text>
</comment>
<dbReference type="AlphaFoldDB" id="A0A350P6Y2"/>
<proteinExistence type="predicted"/>
<protein>
    <submittedName>
        <fullName evidence="2">Uncharacterized protein</fullName>
    </submittedName>
</protein>
<keyword evidence="1" id="KW-0812">Transmembrane</keyword>
<evidence type="ECO:0000256" key="1">
    <source>
        <dbReference type="SAM" id="Phobius"/>
    </source>
</evidence>
<evidence type="ECO:0000313" key="3">
    <source>
        <dbReference type="Proteomes" id="UP000263517"/>
    </source>
</evidence>
<name>A0A350P6Y2_9ALTE</name>
<feature type="transmembrane region" description="Helical" evidence="1">
    <location>
        <begin position="49"/>
        <end position="71"/>
    </location>
</feature>
<keyword evidence="1" id="KW-1133">Transmembrane helix</keyword>